<accession>A0A7R8X7D5</accession>
<dbReference type="EMBL" id="LR900364">
    <property type="protein sequence ID" value="CAD7245406.1"/>
    <property type="molecule type" value="Genomic_DNA"/>
</dbReference>
<dbReference type="InterPro" id="IPR011992">
    <property type="entry name" value="EF-hand-dom_pair"/>
</dbReference>
<dbReference type="EMBL" id="CAJPEV010000847">
    <property type="protein sequence ID" value="CAG0889043.1"/>
    <property type="molecule type" value="Genomic_DNA"/>
</dbReference>
<dbReference type="InterPro" id="IPR029477">
    <property type="entry name" value="DAG_kinase_typeI_N"/>
</dbReference>
<evidence type="ECO:0000313" key="2">
    <source>
        <dbReference type="EMBL" id="CAD7245406.1"/>
    </source>
</evidence>
<dbReference type="Gene3D" id="1.10.238.110">
    <property type="entry name" value="Diacylglycerol kinase alpha"/>
    <property type="match status" value="1"/>
</dbReference>
<evidence type="ECO:0000259" key="1">
    <source>
        <dbReference type="Pfam" id="PF14513"/>
    </source>
</evidence>
<gene>
    <name evidence="2" type="ORF">DSTB1V02_LOCUS5279</name>
</gene>
<protein>
    <recommendedName>
        <fullName evidence="1">Diacylglycerol kinase type I N-terminal domain-containing protein</fullName>
    </recommendedName>
</protein>
<sequence>MSFRWEKLSPAEFQQLQDFATYSTKKLQDVLDEFNGTGPLSKYNRDGEIDYEGFKLFMNTWLEVKVPEDLCHHLFLSFIKKHHASTPTDSARTIKSGRAARRPWQGNAVDTMLGDTMLDDTMLDDTMLGDTTGSSLAFTVHSDG</sequence>
<dbReference type="SUPFAM" id="SSF47473">
    <property type="entry name" value="EF-hand"/>
    <property type="match status" value="1"/>
</dbReference>
<dbReference type="FunFam" id="1.10.238.110:FF:000008">
    <property type="entry name" value="Diacylglycerol kinase"/>
    <property type="match status" value="1"/>
</dbReference>
<organism evidence="2">
    <name type="scientific">Darwinula stevensoni</name>
    <dbReference type="NCBI Taxonomy" id="69355"/>
    <lineage>
        <taxon>Eukaryota</taxon>
        <taxon>Metazoa</taxon>
        <taxon>Ecdysozoa</taxon>
        <taxon>Arthropoda</taxon>
        <taxon>Crustacea</taxon>
        <taxon>Oligostraca</taxon>
        <taxon>Ostracoda</taxon>
        <taxon>Podocopa</taxon>
        <taxon>Podocopida</taxon>
        <taxon>Darwinulocopina</taxon>
        <taxon>Darwinuloidea</taxon>
        <taxon>Darwinulidae</taxon>
        <taxon>Darwinula</taxon>
    </lineage>
</organism>
<reference evidence="2" key="1">
    <citation type="submission" date="2020-11" db="EMBL/GenBank/DDBJ databases">
        <authorList>
            <person name="Tran Van P."/>
        </authorList>
    </citation>
    <scope>NUCLEOTIDE SEQUENCE</scope>
</reference>
<dbReference type="AlphaFoldDB" id="A0A7R8X7D5"/>
<dbReference type="InterPro" id="IPR038199">
    <property type="entry name" value="DGK_typeI_N_sf"/>
</dbReference>
<feature type="domain" description="Diacylglycerol kinase type I N-terminal" evidence="1">
    <location>
        <begin position="5"/>
        <end position="96"/>
    </location>
</feature>
<proteinExistence type="predicted"/>
<dbReference type="Pfam" id="PF14513">
    <property type="entry name" value="DAG_kinase_N"/>
    <property type="match status" value="1"/>
</dbReference>
<dbReference type="Proteomes" id="UP000677054">
    <property type="component" value="Unassembled WGS sequence"/>
</dbReference>
<keyword evidence="3" id="KW-1185">Reference proteome</keyword>
<evidence type="ECO:0000313" key="3">
    <source>
        <dbReference type="Proteomes" id="UP000677054"/>
    </source>
</evidence>
<name>A0A7R8X7D5_9CRUS</name>
<dbReference type="OrthoDB" id="196165at2759"/>